<evidence type="ECO:0008006" key="4">
    <source>
        <dbReference type="Google" id="ProtNLM"/>
    </source>
</evidence>
<feature type="compositionally biased region" description="Basic and acidic residues" evidence="1">
    <location>
        <begin position="371"/>
        <end position="381"/>
    </location>
</feature>
<feature type="region of interest" description="Disordered" evidence="1">
    <location>
        <begin position="1"/>
        <end position="24"/>
    </location>
</feature>
<feature type="non-terminal residue" evidence="2">
    <location>
        <position position="1"/>
    </location>
</feature>
<dbReference type="PANTHER" id="PTHR31680">
    <property type="entry name" value="LONGIFOLIA PROTEIN"/>
    <property type="match status" value="1"/>
</dbReference>
<sequence length="472" mass="52560">SPDIRDVGKDSMHRETRILSIKTRKDKDAAAAASLMSYTDSPRPLPGNAKVHGLTLPRHSYDERESRAVMKVVNESPRFSLDSRASATKVSLDLRMGNENHPIKQHQSSIIAKLMGLEPFPETTTTTAKASEIHKTSSASQKDSAAAIPAMSLKEPAPLRRRGCGQGRRMSRSGKPPPNESSSVYAEIERMITEFEFMSSNKDLRALEKRILDSKQKANQSLEKQRRAHGTLRHGCSESKCLNQKPELLSSAYQQDPAVRRRSIQNLKHQRENTDSACNKKGEVLLTPRNDKKTIRKDLQTSKLPELKIEKSIRMSPRNQLKVQGEFPSTCSSSNSGNHNKNLCSSSKKSTRRKKVSSKSSVHLQSDDEQTSEKSNDDTRRYSWNQGDDTASIKSEGNNSEVVSQIETDGTSFLPNSIITSSREQKVVQRRSSAESLPNVADHQPSPVSVLDNTFYSEDISSPVEKISTAFQ</sequence>
<feature type="compositionally biased region" description="Polar residues" evidence="1">
    <location>
        <begin position="317"/>
        <end position="344"/>
    </location>
</feature>
<feature type="region of interest" description="Disordered" evidence="1">
    <location>
        <begin position="268"/>
        <end position="446"/>
    </location>
</feature>
<organism evidence="2 3">
    <name type="scientific">Genlisea aurea</name>
    <dbReference type="NCBI Taxonomy" id="192259"/>
    <lineage>
        <taxon>Eukaryota</taxon>
        <taxon>Viridiplantae</taxon>
        <taxon>Streptophyta</taxon>
        <taxon>Embryophyta</taxon>
        <taxon>Tracheophyta</taxon>
        <taxon>Spermatophyta</taxon>
        <taxon>Magnoliopsida</taxon>
        <taxon>eudicotyledons</taxon>
        <taxon>Gunneridae</taxon>
        <taxon>Pentapetalae</taxon>
        <taxon>asterids</taxon>
        <taxon>lamiids</taxon>
        <taxon>Lamiales</taxon>
        <taxon>Lentibulariaceae</taxon>
        <taxon>Genlisea</taxon>
    </lineage>
</organism>
<gene>
    <name evidence="2" type="ORF">M569_00778</name>
</gene>
<dbReference type="AlphaFoldDB" id="S8D3M2"/>
<name>S8D3M2_9LAMI</name>
<feature type="non-terminal residue" evidence="2">
    <location>
        <position position="472"/>
    </location>
</feature>
<proteinExistence type="predicted"/>
<accession>S8D3M2</accession>
<dbReference type="EMBL" id="AUSU01000225">
    <property type="protein sequence ID" value="EPS73980.1"/>
    <property type="molecule type" value="Genomic_DNA"/>
</dbReference>
<feature type="compositionally biased region" description="Polar residues" evidence="1">
    <location>
        <begin position="382"/>
        <end position="422"/>
    </location>
</feature>
<dbReference type="OrthoDB" id="769613at2759"/>
<reference evidence="2 3" key="1">
    <citation type="journal article" date="2013" name="BMC Genomics">
        <title>The miniature genome of a carnivorous plant Genlisea aurea contains a low number of genes and short non-coding sequences.</title>
        <authorList>
            <person name="Leushkin E.V."/>
            <person name="Sutormin R.A."/>
            <person name="Nabieva E.R."/>
            <person name="Penin A.A."/>
            <person name="Kondrashov A.S."/>
            <person name="Logacheva M.D."/>
        </authorList>
    </citation>
    <scope>NUCLEOTIDE SEQUENCE [LARGE SCALE GENOMIC DNA]</scope>
</reference>
<dbReference type="PANTHER" id="PTHR31680:SF20">
    <property type="entry name" value="PROTEIN LONGIFOLIA 2-LIKE"/>
    <property type="match status" value="1"/>
</dbReference>
<feature type="compositionally biased region" description="Basic and acidic residues" evidence="1">
    <location>
        <begin position="269"/>
        <end position="313"/>
    </location>
</feature>
<evidence type="ECO:0000313" key="3">
    <source>
        <dbReference type="Proteomes" id="UP000015453"/>
    </source>
</evidence>
<protein>
    <recommendedName>
        <fullName evidence="4">DUF3741 domain-containing protein</fullName>
    </recommendedName>
</protein>
<keyword evidence="3" id="KW-1185">Reference proteome</keyword>
<dbReference type="Proteomes" id="UP000015453">
    <property type="component" value="Unassembled WGS sequence"/>
</dbReference>
<dbReference type="InterPro" id="IPR033334">
    <property type="entry name" value="LNG1/2"/>
</dbReference>
<feature type="region of interest" description="Disordered" evidence="1">
    <location>
        <begin position="35"/>
        <end position="54"/>
    </location>
</feature>
<dbReference type="GO" id="GO:0051513">
    <property type="term" value="P:regulation of monopolar cell growth"/>
    <property type="evidence" value="ECO:0007669"/>
    <property type="project" value="InterPro"/>
</dbReference>
<evidence type="ECO:0000256" key="1">
    <source>
        <dbReference type="SAM" id="MobiDB-lite"/>
    </source>
</evidence>
<feature type="region of interest" description="Disordered" evidence="1">
    <location>
        <begin position="125"/>
        <end position="182"/>
    </location>
</feature>
<comment type="caution">
    <text evidence="2">The sequence shown here is derived from an EMBL/GenBank/DDBJ whole genome shotgun (WGS) entry which is preliminary data.</text>
</comment>
<evidence type="ECO:0000313" key="2">
    <source>
        <dbReference type="EMBL" id="EPS73980.1"/>
    </source>
</evidence>